<feature type="transmembrane region" description="Helical" evidence="1">
    <location>
        <begin position="394"/>
        <end position="412"/>
    </location>
</feature>
<keyword evidence="1" id="KW-0812">Transmembrane</keyword>
<proteinExistence type="predicted"/>
<accession>A0A3A5HBP0</accession>
<feature type="transmembrane region" description="Helical" evidence="1">
    <location>
        <begin position="265"/>
        <end position="283"/>
    </location>
</feature>
<evidence type="ECO:0000256" key="1">
    <source>
        <dbReference type="SAM" id="Phobius"/>
    </source>
</evidence>
<feature type="transmembrane region" description="Helical" evidence="1">
    <location>
        <begin position="12"/>
        <end position="35"/>
    </location>
</feature>
<feature type="transmembrane region" description="Helical" evidence="1">
    <location>
        <begin position="368"/>
        <end position="388"/>
    </location>
</feature>
<comment type="caution">
    <text evidence="2">The sequence shown here is derived from an EMBL/GenBank/DDBJ whole genome shotgun (WGS) entry which is preliminary data.</text>
</comment>
<reference evidence="3" key="1">
    <citation type="submission" date="2018-09" db="EMBL/GenBank/DDBJ databases">
        <authorList>
            <person name="Zhu H."/>
        </authorList>
    </citation>
    <scope>NUCLEOTIDE SEQUENCE [LARGE SCALE GENOMIC DNA]</scope>
    <source>
        <strain evidence="3">K1W22B-1</strain>
    </source>
</reference>
<feature type="transmembrane region" description="Helical" evidence="1">
    <location>
        <begin position="122"/>
        <end position="144"/>
    </location>
</feature>
<sequence length="421" mass="44012">MRGALMGSSRLLKVLNTLVLRGLGSGIAVLLTLLASRYMTVTQAAAFLLLFNVTTVGAVCFRWGLDDVIVRRIASSSDPAARESTAGRLMLLAHRRVAIFGLAAAAIAVIAGAAGLDSGLRPAELAVALVVALTVALTACAGRITQGKGQTNEATVILNVLAPGLCLAGLIAFVGFGESPTSGDLMAVYGGVSLAAYAIFVWLRAGARPRRLDTSEGRAADTADRAAANRLGGVVLAQQALNWGALLVVPLAYGERTFTSFMVTYKVAMLVSLVMLAINFTFASRIAEMHANQNRHELRTLTRAMTLSVGGASILAAIPILLFKDTIYSLGHVPERLDVVLGILLVSQALFAMAAVYALVLSMCHQEAFLLYTQGGIAALGLAVFVVVSVVAPIEVAALALAGNYAVLTIALQRRVGRLLK</sequence>
<evidence type="ECO:0008006" key="4">
    <source>
        <dbReference type="Google" id="ProtNLM"/>
    </source>
</evidence>
<dbReference type="OrthoDB" id="9429406at2"/>
<dbReference type="RefSeq" id="WP_120059297.1">
    <property type="nucleotide sequence ID" value="NZ_QYRP01000002.1"/>
</dbReference>
<evidence type="ECO:0000313" key="3">
    <source>
        <dbReference type="Proteomes" id="UP000276542"/>
    </source>
</evidence>
<feature type="transmembrane region" description="Helical" evidence="1">
    <location>
        <begin position="304"/>
        <end position="323"/>
    </location>
</feature>
<gene>
    <name evidence="2" type="ORF">D4739_03625</name>
</gene>
<feature type="transmembrane region" description="Helical" evidence="1">
    <location>
        <begin position="188"/>
        <end position="207"/>
    </location>
</feature>
<dbReference type="Proteomes" id="UP000276542">
    <property type="component" value="Unassembled WGS sequence"/>
</dbReference>
<evidence type="ECO:0000313" key="2">
    <source>
        <dbReference type="EMBL" id="RJS45397.1"/>
    </source>
</evidence>
<dbReference type="AlphaFoldDB" id="A0A3A5HBP0"/>
<protein>
    <recommendedName>
        <fullName evidence="4">Polysaccharide biosynthesis protein</fullName>
    </recommendedName>
</protein>
<feature type="transmembrane region" description="Helical" evidence="1">
    <location>
        <begin position="228"/>
        <end position="253"/>
    </location>
</feature>
<feature type="transmembrane region" description="Helical" evidence="1">
    <location>
        <begin position="41"/>
        <end position="65"/>
    </location>
</feature>
<organism evidence="2 3">
    <name type="scientific">Nocardioides cavernaquae</name>
    <dbReference type="NCBI Taxonomy" id="2321396"/>
    <lineage>
        <taxon>Bacteria</taxon>
        <taxon>Bacillati</taxon>
        <taxon>Actinomycetota</taxon>
        <taxon>Actinomycetes</taxon>
        <taxon>Propionibacteriales</taxon>
        <taxon>Nocardioidaceae</taxon>
        <taxon>Nocardioides</taxon>
    </lineage>
</organism>
<feature type="transmembrane region" description="Helical" evidence="1">
    <location>
        <begin position="156"/>
        <end position="176"/>
    </location>
</feature>
<name>A0A3A5HBP0_9ACTN</name>
<keyword evidence="1" id="KW-1133">Transmembrane helix</keyword>
<feature type="transmembrane region" description="Helical" evidence="1">
    <location>
        <begin position="97"/>
        <end position="116"/>
    </location>
</feature>
<dbReference type="EMBL" id="QYRP01000002">
    <property type="protein sequence ID" value="RJS45397.1"/>
    <property type="molecule type" value="Genomic_DNA"/>
</dbReference>
<keyword evidence="3" id="KW-1185">Reference proteome</keyword>
<feature type="transmembrane region" description="Helical" evidence="1">
    <location>
        <begin position="339"/>
        <end position="361"/>
    </location>
</feature>
<keyword evidence="1" id="KW-0472">Membrane</keyword>